<evidence type="ECO:0000256" key="12">
    <source>
        <dbReference type="ARBA" id="ARBA00022958"/>
    </source>
</evidence>
<evidence type="ECO:0000256" key="9">
    <source>
        <dbReference type="ARBA" id="ARBA00022741"/>
    </source>
</evidence>
<evidence type="ECO:0000256" key="7">
    <source>
        <dbReference type="ARBA" id="ARBA00022490"/>
    </source>
</evidence>
<comment type="function">
    <text evidence="16">Catalyzes the phosphorylation of pantothenate (Pan), the first step in CoA biosynthesis.</text>
</comment>
<dbReference type="GO" id="GO:0015937">
    <property type="term" value="P:coenzyme A biosynthetic process"/>
    <property type="evidence" value="ECO:0007669"/>
    <property type="project" value="UniProtKB-UniRule"/>
</dbReference>
<dbReference type="Pfam" id="PF03309">
    <property type="entry name" value="Pan_kinase"/>
    <property type="match status" value="1"/>
</dbReference>
<feature type="binding site" evidence="16">
    <location>
        <position position="133"/>
    </location>
    <ligand>
        <name>ATP</name>
        <dbReference type="ChEBI" id="CHEBI:30616"/>
    </ligand>
</feature>
<organism evidence="17 18">
    <name type="scientific">Thalassoglobus neptunius</name>
    <dbReference type="NCBI Taxonomy" id="1938619"/>
    <lineage>
        <taxon>Bacteria</taxon>
        <taxon>Pseudomonadati</taxon>
        <taxon>Planctomycetota</taxon>
        <taxon>Planctomycetia</taxon>
        <taxon>Planctomycetales</taxon>
        <taxon>Planctomycetaceae</taxon>
        <taxon>Thalassoglobus</taxon>
    </lineage>
</organism>
<dbReference type="CDD" id="cd24015">
    <property type="entry name" value="ASKHA_NBD_PanK-III"/>
    <property type="match status" value="1"/>
</dbReference>
<evidence type="ECO:0000256" key="3">
    <source>
        <dbReference type="ARBA" id="ARBA00004496"/>
    </source>
</evidence>
<dbReference type="GO" id="GO:0005524">
    <property type="term" value="F:ATP binding"/>
    <property type="evidence" value="ECO:0007669"/>
    <property type="project" value="UniProtKB-UniRule"/>
</dbReference>
<evidence type="ECO:0000256" key="14">
    <source>
        <dbReference type="ARBA" id="ARBA00038036"/>
    </source>
</evidence>
<keyword evidence="12 16" id="KW-0630">Potassium</keyword>
<comment type="caution">
    <text evidence="16">Lacks conserved residue(s) required for the propagation of feature annotation.</text>
</comment>
<keyword evidence="13 16" id="KW-0173">Coenzyme A biosynthesis</keyword>
<keyword evidence="8 16" id="KW-0808">Transferase</keyword>
<dbReference type="PANTHER" id="PTHR34265">
    <property type="entry name" value="TYPE III PANTOTHENATE KINASE"/>
    <property type="match status" value="1"/>
</dbReference>
<dbReference type="AlphaFoldDB" id="A0A5C5X7V2"/>
<dbReference type="GO" id="GO:0005737">
    <property type="term" value="C:cytoplasm"/>
    <property type="evidence" value="ECO:0007669"/>
    <property type="project" value="UniProtKB-SubCell"/>
</dbReference>
<dbReference type="RefSeq" id="WP_197440975.1">
    <property type="nucleotide sequence ID" value="NZ_SIHI01000001.1"/>
</dbReference>
<dbReference type="Proteomes" id="UP000317243">
    <property type="component" value="Unassembled WGS sequence"/>
</dbReference>
<evidence type="ECO:0000256" key="5">
    <source>
        <dbReference type="ARBA" id="ARBA00011738"/>
    </source>
</evidence>
<proteinExistence type="inferred from homology"/>
<name>A0A5C5X7V2_9PLAN</name>
<evidence type="ECO:0000256" key="4">
    <source>
        <dbReference type="ARBA" id="ARBA00005225"/>
    </source>
</evidence>
<feature type="binding site" evidence="16">
    <location>
        <position position="130"/>
    </location>
    <ligand>
        <name>K(+)</name>
        <dbReference type="ChEBI" id="CHEBI:29103"/>
    </ligand>
</feature>
<comment type="caution">
    <text evidence="17">The sequence shown here is derived from an EMBL/GenBank/DDBJ whole genome shotgun (WGS) entry which is preliminary data.</text>
</comment>
<dbReference type="EC" id="2.7.1.33" evidence="6 16"/>
<evidence type="ECO:0000256" key="11">
    <source>
        <dbReference type="ARBA" id="ARBA00022840"/>
    </source>
</evidence>
<evidence type="ECO:0000256" key="6">
    <source>
        <dbReference type="ARBA" id="ARBA00012102"/>
    </source>
</evidence>
<dbReference type="Gene3D" id="3.30.420.40">
    <property type="match status" value="2"/>
</dbReference>
<keyword evidence="7 16" id="KW-0963">Cytoplasm</keyword>
<comment type="subcellular location">
    <subcellularLocation>
        <location evidence="3 16">Cytoplasm</location>
    </subcellularLocation>
</comment>
<dbReference type="HAMAP" id="MF_01274">
    <property type="entry name" value="Pantothen_kinase_3"/>
    <property type="match status" value="1"/>
</dbReference>
<feature type="binding site" evidence="16">
    <location>
        <position position="189"/>
    </location>
    <ligand>
        <name>substrate</name>
    </ligand>
</feature>
<evidence type="ECO:0000256" key="1">
    <source>
        <dbReference type="ARBA" id="ARBA00001206"/>
    </source>
</evidence>
<comment type="similarity">
    <text evidence="14 16">Belongs to the type III pantothenate kinase family.</text>
</comment>
<dbReference type="InterPro" id="IPR043129">
    <property type="entry name" value="ATPase_NBD"/>
</dbReference>
<dbReference type="InterPro" id="IPR004619">
    <property type="entry name" value="Type_III_PanK"/>
</dbReference>
<keyword evidence="18" id="KW-1185">Reference proteome</keyword>
<keyword evidence="10 16" id="KW-0418">Kinase</keyword>
<evidence type="ECO:0000256" key="10">
    <source>
        <dbReference type="ARBA" id="ARBA00022777"/>
    </source>
</evidence>
<feature type="active site" description="Proton acceptor" evidence="16">
    <location>
        <position position="108"/>
    </location>
</feature>
<keyword evidence="11 16" id="KW-0067">ATP-binding</keyword>
<dbReference type="GO" id="GO:0004594">
    <property type="term" value="F:pantothenate kinase activity"/>
    <property type="evidence" value="ECO:0007669"/>
    <property type="project" value="UniProtKB-UniRule"/>
</dbReference>
<keyword evidence="16" id="KW-0479">Metal-binding</keyword>
<sequence>MSQTLIVFDVGHTRTKIGMFQLQGNDQLPECLMTLSIFNTKAIPWSDLAEWFASPDLSVIALTGSNRKMIEQLEKQWPQDAPRPRLLTSKSQIPIEVNVDAPEKVGADRLFNAVAARLFQERPTSKIIIDSGTAATVDAVSEDGTFLGGAILPGILMGVKALHELTTTLPLVDARQFLKKTPTAIGRNTEDAMSSGLFWGHLGAIREVVSRVQSELTGEPQLFLTGGALPILEPYFPEAICHPDLSLIGIVISASQLSPSHDESSESTP</sequence>
<evidence type="ECO:0000256" key="2">
    <source>
        <dbReference type="ARBA" id="ARBA00001958"/>
    </source>
</evidence>
<dbReference type="NCBIfam" id="TIGR00671">
    <property type="entry name" value="baf"/>
    <property type="match status" value="1"/>
</dbReference>
<gene>
    <name evidence="16 17" type="primary">coaX</name>
    <name evidence="17" type="ORF">KOR42_17170</name>
</gene>
<feature type="binding site" evidence="16">
    <location>
        <begin position="106"/>
        <end position="109"/>
    </location>
    <ligand>
        <name>substrate</name>
    </ligand>
</feature>
<accession>A0A5C5X7V2</accession>
<reference evidence="17 18" key="1">
    <citation type="submission" date="2019-02" db="EMBL/GenBank/DDBJ databases">
        <title>Deep-cultivation of Planctomycetes and their phenomic and genomic characterization uncovers novel biology.</title>
        <authorList>
            <person name="Wiegand S."/>
            <person name="Jogler M."/>
            <person name="Boedeker C."/>
            <person name="Pinto D."/>
            <person name="Vollmers J."/>
            <person name="Rivas-Marin E."/>
            <person name="Kohn T."/>
            <person name="Peeters S.H."/>
            <person name="Heuer A."/>
            <person name="Rast P."/>
            <person name="Oberbeckmann S."/>
            <person name="Bunk B."/>
            <person name="Jeske O."/>
            <person name="Meyerdierks A."/>
            <person name="Storesund J.E."/>
            <person name="Kallscheuer N."/>
            <person name="Luecker S."/>
            <person name="Lage O.M."/>
            <person name="Pohl T."/>
            <person name="Merkel B.J."/>
            <person name="Hornburger P."/>
            <person name="Mueller R.-W."/>
            <person name="Bruemmer F."/>
            <person name="Labrenz M."/>
            <person name="Spormann A.M."/>
            <person name="Op Den Camp H."/>
            <person name="Overmann J."/>
            <person name="Amann R."/>
            <person name="Jetten M.S.M."/>
            <person name="Mascher T."/>
            <person name="Medema M.H."/>
            <person name="Devos D.P."/>
            <person name="Kaster A.-K."/>
            <person name="Ovreas L."/>
            <person name="Rohde M."/>
            <person name="Galperin M.Y."/>
            <person name="Jogler C."/>
        </authorList>
    </citation>
    <scope>NUCLEOTIDE SEQUENCE [LARGE SCALE GENOMIC DNA]</scope>
    <source>
        <strain evidence="17 18">KOR42</strain>
    </source>
</reference>
<evidence type="ECO:0000313" key="17">
    <source>
        <dbReference type="EMBL" id="TWT58343.1"/>
    </source>
</evidence>
<evidence type="ECO:0000256" key="15">
    <source>
        <dbReference type="ARBA" id="ARBA00040883"/>
    </source>
</evidence>
<evidence type="ECO:0000256" key="8">
    <source>
        <dbReference type="ARBA" id="ARBA00022679"/>
    </source>
</evidence>
<keyword evidence="9 16" id="KW-0547">Nucleotide-binding</keyword>
<comment type="subunit">
    <text evidence="5 16">Homodimer.</text>
</comment>
<evidence type="ECO:0000256" key="13">
    <source>
        <dbReference type="ARBA" id="ARBA00022993"/>
    </source>
</evidence>
<dbReference type="UniPathway" id="UPA00241">
    <property type="reaction ID" value="UER00352"/>
</dbReference>
<comment type="pathway">
    <text evidence="4 16">Cofactor biosynthesis; coenzyme A biosynthesis; CoA from (R)-pantothenate: step 1/5.</text>
</comment>
<dbReference type="EMBL" id="SIHI01000001">
    <property type="protein sequence ID" value="TWT58343.1"/>
    <property type="molecule type" value="Genomic_DNA"/>
</dbReference>
<evidence type="ECO:0000256" key="16">
    <source>
        <dbReference type="HAMAP-Rule" id="MF_01274"/>
    </source>
</evidence>
<feature type="binding site" evidence="16">
    <location>
        <begin position="9"/>
        <end position="16"/>
    </location>
    <ligand>
        <name>ATP</name>
        <dbReference type="ChEBI" id="CHEBI:30616"/>
    </ligand>
</feature>
<comment type="cofactor">
    <cofactor evidence="2">
        <name>K(+)</name>
        <dbReference type="ChEBI" id="CHEBI:29103"/>
    </cofactor>
</comment>
<dbReference type="PANTHER" id="PTHR34265:SF1">
    <property type="entry name" value="TYPE III PANTOTHENATE KINASE"/>
    <property type="match status" value="1"/>
</dbReference>
<comment type="catalytic activity">
    <reaction evidence="1 16">
        <text>(R)-pantothenate + ATP = (R)-4'-phosphopantothenate + ADP + H(+)</text>
        <dbReference type="Rhea" id="RHEA:16373"/>
        <dbReference type="ChEBI" id="CHEBI:10986"/>
        <dbReference type="ChEBI" id="CHEBI:15378"/>
        <dbReference type="ChEBI" id="CHEBI:29032"/>
        <dbReference type="ChEBI" id="CHEBI:30616"/>
        <dbReference type="ChEBI" id="CHEBI:456216"/>
        <dbReference type="EC" id="2.7.1.33"/>
    </reaction>
</comment>
<dbReference type="SUPFAM" id="SSF53067">
    <property type="entry name" value="Actin-like ATPase domain"/>
    <property type="match status" value="2"/>
</dbReference>
<evidence type="ECO:0000313" key="18">
    <source>
        <dbReference type="Proteomes" id="UP000317243"/>
    </source>
</evidence>
<protein>
    <recommendedName>
        <fullName evidence="15 16">Type III pantothenate kinase</fullName>
        <ecNumber evidence="6 16">2.7.1.33</ecNumber>
    </recommendedName>
    <alternativeName>
        <fullName evidence="16">PanK-III</fullName>
    </alternativeName>
    <alternativeName>
        <fullName evidence="16">Pantothenic acid kinase</fullName>
    </alternativeName>
</protein>
<dbReference type="GO" id="GO:0046872">
    <property type="term" value="F:metal ion binding"/>
    <property type="evidence" value="ECO:0007669"/>
    <property type="project" value="UniProtKB-KW"/>
</dbReference>
<comment type="cofactor">
    <cofactor evidence="16">
        <name>NH4(+)</name>
        <dbReference type="ChEBI" id="CHEBI:28938"/>
    </cofactor>
    <cofactor evidence="16">
        <name>K(+)</name>
        <dbReference type="ChEBI" id="CHEBI:29103"/>
    </cofactor>
    <text evidence="16">A monovalent cation. Ammonium or potassium.</text>
</comment>